<evidence type="ECO:0000313" key="2">
    <source>
        <dbReference type="EMBL" id="PUZ25324.1"/>
    </source>
</evidence>
<dbReference type="Proteomes" id="UP000244450">
    <property type="component" value="Unassembled WGS sequence"/>
</dbReference>
<dbReference type="OrthoDB" id="601197at2"/>
<dbReference type="Pfam" id="PF07715">
    <property type="entry name" value="Plug"/>
    <property type="match status" value="1"/>
</dbReference>
<dbReference type="NCBIfam" id="TIGR04056">
    <property type="entry name" value="OMP_RagA_SusC"/>
    <property type="match status" value="1"/>
</dbReference>
<dbReference type="InterPro" id="IPR008969">
    <property type="entry name" value="CarboxyPept-like_regulatory"/>
</dbReference>
<keyword evidence="3" id="KW-1185">Reference proteome</keyword>
<sequence length="1063" mass="116133">MKFLHSAGRPPIAIIQGKATKKTGLRAGAFMCLLFGLFVVPAQAQRKTGKLKGIVTSEAGKYLPGINVDVRNGNGHVVVSTASDSLGIFEVNNLYQDSLYTLDFTALGYKPNEMRNVLIKAGGSSVLVQMIARDTATGLNAVVVVGYGKQRKITLTGAQSTVNAEELKYPVANLSTMLAGRVSGLVGVQRSGLPGSNAADIWIRGISTFGTGNDSHPLIIVDGVKGRSLDDLVAEDIASFTILKDASATAVYGAEGANGVIIITTKRGKPGKRTLMANYMEGVTSFTKLPKMADASTYMKLRNEAMAASSLQPAYSQDYIDSTLAPGADHNVYPNVDWMKSILNKIAHNRTLNISATGGSENTQYYTSVSYYEESSLLKSDGLQNYDAATKYKRYNFVSNVDMNWTKTTTFHLGLNGFVAEFNQPGSGATSAFTDAMRANPVMYPKMYPGNLVSGIAEGTTPSPNPYADITQSGYQNSFESRISSTVGLDQDLGFITKGLSVNGLFAFDVDNTNTQKRLQSRSIYYLNQGIPYKDDGSLNLQQVLLRSDALVYSQANDQSRNFSLQGQLGYVRSFGLHNVSGTIVYNQRSIPDPTATTYTDAIPVRTQNYAGRVTYSYDDRYLAEFDGGFTGSQVFSPENRYGFFPSFSGGWVLSREAFFQPLTQVLNFFKVRYSNGYSGAIGGTRFDYLTTITTGANGITFGTPSNNSGSSYTSAINISHYGANVRWAKSHDQDVGLELKTLNNKLSLTVDWFSKYRTGVFLTRANFPGFAGLQYNPDGNYGVTINKGIDGTLELAPMEIARKLNFSMRATFSYNKDKLLENGAAPYEAPYLDPRGQNINASQGYIAEGIFQSKAAIDNHADQSGIGGTPRIGDLQYRDLNGDGVVNAYDQTTINTGDVPRITVGMGFNFNYSNFYLSAFFQALQGARRMLSGIARSPFAGGVDNNLLANAEDRWTEDNHATHPFYPRLGYGASPNANNNVNSTWWVKDISVVRFKTLDMGYNLPKGKVFKKLGVQDARFYFTAINLFYWSPFKLWDPELNTGTGDSYPNTRNFSIGFQAHF</sequence>
<feature type="domain" description="TonB-dependent receptor plug" evidence="1">
    <location>
        <begin position="153"/>
        <end position="260"/>
    </location>
</feature>
<keyword evidence="2" id="KW-0675">Receptor</keyword>
<dbReference type="FunFam" id="2.170.130.10:FF:000003">
    <property type="entry name" value="SusC/RagA family TonB-linked outer membrane protein"/>
    <property type="match status" value="1"/>
</dbReference>
<dbReference type="InterPro" id="IPR037066">
    <property type="entry name" value="Plug_dom_sf"/>
</dbReference>
<gene>
    <name evidence="2" type="ORF">DCC81_13545</name>
</gene>
<organism evidence="2 3">
    <name type="scientific">Chitinophaga parva</name>
    <dbReference type="NCBI Taxonomy" id="2169414"/>
    <lineage>
        <taxon>Bacteria</taxon>
        <taxon>Pseudomonadati</taxon>
        <taxon>Bacteroidota</taxon>
        <taxon>Chitinophagia</taxon>
        <taxon>Chitinophagales</taxon>
        <taxon>Chitinophagaceae</taxon>
        <taxon>Chitinophaga</taxon>
    </lineage>
</organism>
<dbReference type="SUPFAM" id="SSF56935">
    <property type="entry name" value="Porins"/>
    <property type="match status" value="1"/>
</dbReference>
<dbReference type="Pfam" id="PF13620">
    <property type="entry name" value="CarboxypepD_reg"/>
    <property type="match status" value="1"/>
</dbReference>
<protein>
    <submittedName>
        <fullName evidence="2">TonB-dependent receptor</fullName>
    </submittedName>
</protein>
<dbReference type="EMBL" id="QCYK01000002">
    <property type="protein sequence ID" value="PUZ25324.1"/>
    <property type="molecule type" value="Genomic_DNA"/>
</dbReference>
<evidence type="ECO:0000259" key="1">
    <source>
        <dbReference type="Pfam" id="PF07715"/>
    </source>
</evidence>
<dbReference type="Gene3D" id="2.170.130.10">
    <property type="entry name" value="TonB-dependent receptor, plug domain"/>
    <property type="match status" value="1"/>
</dbReference>
<dbReference type="InterPro" id="IPR012910">
    <property type="entry name" value="Plug_dom"/>
</dbReference>
<accession>A0A2T7BGC2</accession>
<comment type="caution">
    <text evidence="2">The sequence shown here is derived from an EMBL/GenBank/DDBJ whole genome shotgun (WGS) entry which is preliminary data.</text>
</comment>
<reference evidence="2 3" key="1">
    <citation type="submission" date="2018-04" db="EMBL/GenBank/DDBJ databases">
        <title>Chitinophaga fuyangensis sp. nov., isolated from soil in a chemical factory.</title>
        <authorList>
            <person name="Chen K."/>
        </authorList>
    </citation>
    <scope>NUCLEOTIDE SEQUENCE [LARGE SCALE GENOMIC DNA]</scope>
    <source>
        <strain evidence="2 3">LY-1</strain>
    </source>
</reference>
<dbReference type="Gene3D" id="2.60.40.1120">
    <property type="entry name" value="Carboxypeptidase-like, regulatory domain"/>
    <property type="match status" value="1"/>
</dbReference>
<dbReference type="NCBIfam" id="TIGR04057">
    <property type="entry name" value="SusC_RagA_signa"/>
    <property type="match status" value="1"/>
</dbReference>
<proteinExistence type="predicted"/>
<dbReference type="InterPro" id="IPR023997">
    <property type="entry name" value="TonB-dep_OMP_SusC/RagA_CS"/>
</dbReference>
<dbReference type="InterPro" id="IPR023996">
    <property type="entry name" value="TonB-dep_OMP_SusC/RagA"/>
</dbReference>
<name>A0A2T7BGC2_9BACT</name>
<dbReference type="SUPFAM" id="SSF49464">
    <property type="entry name" value="Carboxypeptidase regulatory domain-like"/>
    <property type="match status" value="1"/>
</dbReference>
<evidence type="ECO:0000313" key="3">
    <source>
        <dbReference type="Proteomes" id="UP000244450"/>
    </source>
</evidence>
<dbReference type="AlphaFoldDB" id="A0A2T7BGC2"/>